<evidence type="ECO:0000256" key="11">
    <source>
        <dbReference type="SAM" id="SignalP"/>
    </source>
</evidence>
<gene>
    <name evidence="13" type="primary">ompA_2</name>
    <name evidence="13" type="ORF">VHP8226_03598</name>
</gene>
<evidence type="ECO:0000256" key="2">
    <source>
        <dbReference type="ARBA" id="ARBA00005710"/>
    </source>
</evidence>
<accession>A0ABN8DS56</accession>
<dbReference type="InterPro" id="IPR006664">
    <property type="entry name" value="OMP_bac"/>
</dbReference>
<dbReference type="InterPro" id="IPR000498">
    <property type="entry name" value="OmpA-like_TM_dom"/>
</dbReference>
<feature type="domain" description="OmpA-like" evidence="12">
    <location>
        <begin position="203"/>
        <end position="320"/>
    </location>
</feature>
<evidence type="ECO:0000256" key="8">
    <source>
        <dbReference type="ARBA" id="ARBA00023136"/>
    </source>
</evidence>
<protein>
    <submittedName>
        <fullName evidence="13">Outer membrane protein A</fullName>
    </submittedName>
</protein>
<evidence type="ECO:0000256" key="9">
    <source>
        <dbReference type="ARBA" id="ARBA00023237"/>
    </source>
</evidence>
<evidence type="ECO:0000256" key="6">
    <source>
        <dbReference type="ARBA" id="ARBA00023065"/>
    </source>
</evidence>
<dbReference type="InterPro" id="IPR011250">
    <property type="entry name" value="OMP/PagP_B-barrel"/>
</dbReference>
<dbReference type="Pfam" id="PF01389">
    <property type="entry name" value="OmpA_membrane"/>
    <property type="match status" value="1"/>
</dbReference>
<dbReference type="RefSeq" id="WP_237486404.1">
    <property type="nucleotide sequence ID" value="NZ_CAKLCM010000003.1"/>
</dbReference>
<sequence length="331" mass="35842">MKKTVVAIALSGIVAIPAAMAEGFYLGGRLGGSELNDACNISGTACDDSQFSAGFFTGYEWNEYLALEFAYDYLGNFETSFVQGSTGYLQDDTLSALTLAPKLSYPFTDTFSVFGKLGAAYTTYGDRDDTVLMGGLGLEYDFATAWSGRLEYQRLNDISDGWFKTDVDTFWLGVSYSFGNTPAAVVVAPAPAPTEPVMVTVTKTKTFEQVSGQEYFAFNSSKLAAERKGDFDPLIALLKEHPQANVEIVGHTDSIGSAAINQTISEARATTIASYLESQGIDSSRMTVKGMGESTPVASNETKEGRAQNRRVEILVPAFEYMVDEVQEMTK</sequence>
<dbReference type="CDD" id="cd07185">
    <property type="entry name" value="OmpA_C-like"/>
    <property type="match status" value="1"/>
</dbReference>
<feature type="chain" id="PRO_5045314463" evidence="11">
    <location>
        <begin position="22"/>
        <end position="331"/>
    </location>
</feature>
<evidence type="ECO:0000256" key="3">
    <source>
        <dbReference type="ARBA" id="ARBA00022448"/>
    </source>
</evidence>
<dbReference type="SUPFAM" id="SSF56925">
    <property type="entry name" value="OMPA-like"/>
    <property type="match status" value="1"/>
</dbReference>
<comment type="caution">
    <text evidence="13">The sequence shown here is derived from an EMBL/GenBank/DDBJ whole genome shotgun (WGS) entry which is preliminary data.</text>
</comment>
<dbReference type="EMBL" id="CAKLCM010000003">
    <property type="protein sequence ID" value="CAH0529842.1"/>
    <property type="molecule type" value="Genomic_DNA"/>
</dbReference>
<evidence type="ECO:0000256" key="7">
    <source>
        <dbReference type="ARBA" id="ARBA00023114"/>
    </source>
</evidence>
<dbReference type="Gene3D" id="2.40.160.20">
    <property type="match status" value="1"/>
</dbReference>
<reference evidence="13" key="1">
    <citation type="submission" date="2021-12" db="EMBL/GenBank/DDBJ databases">
        <authorList>
            <person name="Rodrigo-Torres L."/>
            <person name="Arahal R. D."/>
            <person name="Lucena T."/>
        </authorList>
    </citation>
    <scope>NUCLEOTIDE SEQUENCE</scope>
    <source>
        <strain evidence="13">CECT 8226</strain>
    </source>
</reference>
<name>A0ABN8DS56_9VIBR</name>
<dbReference type="SUPFAM" id="SSF103088">
    <property type="entry name" value="OmpA-like"/>
    <property type="match status" value="1"/>
</dbReference>
<organism evidence="13 14">
    <name type="scientific">Vibrio hippocampi</name>
    <dbReference type="NCBI Taxonomy" id="654686"/>
    <lineage>
        <taxon>Bacteria</taxon>
        <taxon>Pseudomonadati</taxon>
        <taxon>Pseudomonadota</taxon>
        <taxon>Gammaproteobacteria</taxon>
        <taxon>Vibrionales</taxon>
        <taxon>Vibrionaceae</taxon>
        <taxon>Vibrio</taxon>
    </lineage>
</organism>
<dbReference type="PANTHER" id="PTHR30329:SF21">
    <property type="entry name" value="LIPOPROTEIN YIAD-RELATED"/>
    <property type="match status" value="1"/>
</dbReference>
<evidence type="ECO:0000256" key="4">
    <source>
        <dbReference type="ARBA" id="ARBA00022452"/>
    </source>
</evidence>
<proteinExistence type="inferred from homology"/>
<dbReference type="PRINTS" id="PR01023">
    <property type="entry name" value="NAFLGMOTY"/>
</dbReference>
<dbReference type="PROSITE" id="PS01068">
    <property type="entry name" value="OMPA_1"/>
    <property type="match status" value="1"/>
</dbReference>
<keyword evidence="4" id="KW-1134">Transmembrane beta strand</keyword>
<evidence type="ECO:0000313" key="14">
    <source>
        <dbReference type="Proteomes" id="UP000838160"/>
    </source>
</evidence>
<keyword evidence="7" id="KW-0626">Porin</keyword>
<dbReference type="InterPro" id="IPR036737">
    <property type="entry name" value="OmpA-like_sf"/>
</dbReference>
<evidence type="ECO:0000256" key="10">
    <source>
        <dbReference type="PROSITE-ProRule" id="PRU00473"/>
    </source>
</evidence>
<dbReference type="InterPro" id="IPR050330">
    <property type="entry name" value="Bact_OuterMem_StrucFunc"/>
</dbReference>
<comment type="similarity">
    <text evidence="2">Belongs to the outer membrane OOP (TC 1.B.6) superfamily. OmpA family.</text>
</comment>
<dbReference type="InterPro" id="IPR006690">
    <property type="entry name" value="OMPA-like_CS"/>
</dbReference>
<keyword evidence="5" id="KW-0812">Transmembrane</keyword>
<keyword evidence="11" id="KW-0732">Signal</keyword>
<keyword evidence="8 10" id="KW-0472">Membrane</keyword>
<dbReference type="Proteomes" id="UP000838160">
    <property type="component" value="Unassembled WGS sequence"/>
</dbReference>
<keyword evidence="9" id="KW-0998">Cell outer membrane</keyword>
<keyword evidence="14" id="KW-1185">Reference proteome</keyword>
<comment type="subcellular location">
    <subcellularLocation>
        <location evidence="1">Cell outer membrane</location>
        <topology evidence="1">Multi-pass membrane protein</topology>
    </subcellularLocation>
</comment>
<feature type="signal peptide" evidence="11">
    <location>
        <begin position="1"/>
        <end position="21"/>
    </location>
</feature>
<dbReference type="Pfam" id="PF00691">
    <property type="entry name" value="OmpA"/>
    <property type="match status" value="1"/>
</dbReference>
<evidence type="ECO:0000259" key="12">
    <source>
        <dbReference type="PROSITE" id="PS51123"/>
    </source>
</evidence>
<keyword evidence="6" id="KW-0406">Ion transport</keyword>
<evidence type="ECO:0000256" key="1">
    <source>
        <dbReference type="ARBA" id="ARBA00004571"/>
    </source>
</evidence>
<dbReference type="PRINTS" id="PR01021">
    <property type="entry name" value="OMPADOMAIN"/>
</dbReference>
<evidence type="ECO:0000256" key="5">
    <source>
        <dbReference type="ARBA" id="ARBA00022692"/>
    </source>
</evidence>
<dbReference type="PROSITE" id="PS51123">
    <property type="entry name" value="OMPA_2"/>
    <property type="match status" value="1"/>
</dbReference>
<dbReference type="PANTHER" id="PTHR30329">
    <property type="entry name" value="STATOR ELEMENT OF FLAGELLAR MOTOR COMPLEX"/>
    <property type="match status" value="1"/>
</dbReference>
<evidence type="ECO:0000313" key="13">
    <source>
        <dbReference type="EMBL" id="CAH0529842.1"/>
    </source>
</evidence>
<dbReference type="Gene3D" id="3.30.1330.60">
    <property type="entry name" value="OmpA-like domain"/>
    <property type="match status" value="1"/>
</dbReference>
<dbReference type="InterPro" id="IPR006665">
    <property type="entry name" value="OmpA-like"/>
</dbReference>
<keyword evidence="3" id="KW-0813">Transport</keyword>